<gene>
    <name evidence="2" type="ORF">DLAC_06891</name>
</gene>
<evidence type="ECO:0000313" key="3">
    <source>
        <dbReference type="Proteomes" id="UP000076078"/>
    </source>
</evidence>
<dbReference type="InterPro" id="IPR038765">
    <property type="entry name" value="Papain-like_cys_pep_sf"/>
</dbReference>
<dbReference type="AlphaFoldDB" id="A0A151ZDT8"/>
<dbReference type="EMBL" id="LODT01000031">
    <property type="protein sequence ID" value="KYQ92054.1"/>
    <property type="molecule type" value="Genomic_DNA"/>
</dbReference>
<name>A0A151ZDT8_TIELA</name>
<dbReference type="InterPro" id="IPR008999">
    <property type="entry name" value="Actin-crosslinking"/>
</dbReference>
<dbReference type="Pfam" id="PF01841">
    <property type="entry name" value="Transglut_core"/>
    <property type="match status" value="1"/>
</dbReference>
<evidence type="ECO:0000313" key="2">
    <source>
        <dbReference type="EMBL" id="KYQ92054.1"/>
    </source>
</evidence>
<dbReference type="SUPFAM" id="SSF50405">
    <property type="entry name" value="Actin-crosslinking proteins"/>
    <property type="match status" value="1"/>
</dbReference>
<dbReference type="PANTHER" id="PTHR37002:SF3">
    <property type="entry name" value="TRANSGLUTAMINASE-LIKE DOMAIN-CONTAINING PROTEIN"/>
    <property type="match status" value="1"/>
</dbReference>
<organism evidence="2 3">
    <name type="scientific">Tieghemostelium lacteum</name>
    <name type="common">Slime mold</name>
    <name type="synonym">Dictyostelium lacteum</name>
    <dbReference type="NCBI Taxonomy" id="361077"/>
    <lineage>
        <taxon>Eukaryota</taxon>
        <taxon>Amoebozoa</taxon>
        <taxon>Evosea</taxon>
        <taxon>Eumycetozoa</taxon>
        <taxon>Dictyostelia</taxon>
        <taxon>Dictyosteliales</taxon>
        <taxon>Raperosteliaceae</taxon>
        <taxon>Tieghemostelium</taxon>
    </lineage>
</organism>
<dbReference type="Gene3D" id="3.10.620.30">
    <property type="match status" value="1"/>
</dbReference>
<dbReference type="SUPFAM" id="SSF54001">
    <property type="entry name" value="Cysteine proteinases"/>
    <property type="match status" value="1"/>
</dbReference>
<dbReference type="PANTHER" id="PTHR37002">
    <property type="entry name" value="AGAP007005-PA"/>
    <property type="match status" value="1"/>
</dbReference>
<dbReference type="OrthoDB" id="17175at2759"/>
<dbReference type="InParanoid" id="A0A151ZDT8"/>
<feature type="domain" description="Transglutaminase-like" evidence="1">
    <location>
        <begin position="352"/>
        <end position="444"/>
    </location>
</feature>
<keyword evidence="3" id="KW-1185">Reference proteome</keyword>
<dbReference type="Proteomes" id="UP000076078">
    <property type="component" value="Unassembled WGS sequence"/>
</dbReference>
<reference evidence="2 3" key="1">
    <citation type="submission" date="2015-12" db="EMBL/GenBank/DDBJ databases">
        <title>Dictyostelia acquired genes for synthesis and detection of signals that induce cell-type specialization by lateral gene transfer from prokaryotes.</title>
        <authorList>
            <person name="Gloeckner G."/>
            <person name="Schaap P."/>
        </authorList>
    </citation>
    <scope>NUCLEOTIDE SEQUENCE [LARGE SCALE GENOMIC DNA]</scope>
    <source>
        <strain evidence="2 3">TK</strain>
    </source>
</reference>
<evidence type="ECO:0000259" key="1">
    <source>
        <dbReference type="Pfam" id="PF01841"/>
    </source>
</evidence>
<protein>
    <recommendedName>
        <fullName evidence="1">Transglutaminase-like domain-containing protein</fullName>
    </recommendedName>
</protein>
<accession>A0A151ZDT8</accession>
<dbReference type="InterPro" id="IPR002931">
    <property type="entry name" value="Transglutaminase-like"/>
</dbReference>
<proteinExistence type="predicted"/>
<comment type="caution">
    <text evidence="2">The sequence shown here is derived from an EMBL/GenBank/DDBJ whole genome shotgun (WGS) entry which is preliminary data.</text>
</comment>
<dbReference type="OMA" id="NAGRGEW"/>
<sequence length="520" mass="57201">MTNPPFELKDGLEVRLRSKKGLKNRDGSPDWYLSVVSGKLVADGGPSAPSVWILGLNADDKTYTLKSKSSNAFLGISETLTAICNADAKTNGKFELFWQENGKVCLMSHQFKGKPNLTGKPGPHLGINPKSELIANAGRGEWGQWSMLEASDIDTSHGGGGASALSSVNSPAMKLLTNFQLHREMWDQRFMIERKPSKSVKAKLLVTYKMPNMRVQKWCVVANAPPVIQCQNIRTASLKLLQSGTDQVLAGGSIIQAGNHSLFRAVAKGNGPSQHQIQACYEIEADLFSLSLKKIQPGEFIPPVNQLQPHERAYHLQATSLIDFNSTSFRQWVDSNQLHPMLMSDGSVESLLCFCYRVFLFIKIHFSYVYAKDVKGRKATDSIQARATDCGGFCILASAIFRLHGIPSRLLFGRHGVSGTETEQKVHVKGEFYCDTIGWIPFDPATAITGDHQEPYTKYFGNDGGGLIVMHLDHGIQNIDTLLGIGNQSTEFLQGCAYWVSGDGEQNGKSVTQLWTCQDL</sequence>
<dbReference type="CDD" id="cd00257">
    <property type="entry name" value="beta-trefoil_FSCN-like"/>
    <property type="match status" value="1"/>
</dbReference>